<dbReference type="Proteomes" id="UP000184499">
    <property type="component" value="Unassembled WGS sequence"/>
</dbReference>
<dbReference type="GeneID" id="93580899"/>
<protein>
    <recommendedName>
        <fullName evidence="2">DUF2293 domain-containing protein</fullName>
    </recommendedName>
</protein>
<reference evidence="4" key="1">
    <citation type="journal article" date="2017" name="Genome Biol.">
        <title>Comparative genomics reveals high biological diversity and specific adaptations in the industrially and medically important fungal genus Aspergillus.</title>
        <authorList>
            <person name="de Vries R.P."/>
            <person name="Riley R."/>
            <person name="Wiebenga A."/>
            <person name="Aguilar-Osorio G."/>
            <person name="Amillis S."/>
            <person name="Uchima C.A."/>
            <person name="Anderluh G."/>
            <person name="Asadollahi M."/>
            <person name="Askin M."/>
            <person name="Barry K."/>
            <person name="Battaglia E."/>
            <person name="Bayram O."/>
            <person name="Benocci T."/>
            <person name="Braus-Stromeyer S.A."/>
            <person name="Caldana C."/>
            <person name="Canovas D."/>
            <person name="Cerqueira G.C."/>
            <person name="Chen F."/>
            <person name="Chen W."/>
            <person name="Choi C."/>
            <person name="Clum A."/>
            <person name="Dos Santos R.A."/>
            <person name="Damasio A.R."/>
            <person name="Diallinas G."/>
            <person name="Emri T."/>
            <person name="Fekete E."/>
            <person name="Flipphi M."/>
            <person name="Freyberg S."/>
            <person name="Gallo A."/>
            <person name="Gournas C."/>
            <person name="Habgood R."/>
            <person name="Hainaut M."/>
            <person name="Harispe M.L."/>
            <person name="Henrissat B."/>
            <person name="Hilden K.S."/>
            <person name="Hope R."/>
            <person name="Hossain A."/>
            <person name="Karabika E."/>
            <person name="Karaffa L."/>
            <person name="Karanyi Z."/>
            <person name="Krasevec N."/>
            <person name="Kuo A."/>
            <person name="Kusch H."/>
            <person name="LaButti K."/>
            <person name="Lagendijk E.L."/>
            <person name="Lapidus A."/>
            <person name="Levasseur A."/>
            <person name="Lindquist E."/>
            <person name="Lipzen A."/>
            <person name="Logrieco A.F."/>
            <person name="MacCabe A."/>
            <person name="Maekelae M.R."/>
            <person name="Malavazi I."/>
            <person name="Melin P."/>
            <person name="Meyer V."/>
            <person name="Mielnichuk N."/>
            <person name="Miskei M."/>
            <person name="Molnar A.P."/>
            <person name="Mule G."/>
            <person name="Ngan C.Y."/>
            <person name="Orejas M."/>
            <person name="Orosz E."/>
            <person name="Ouedraogo J.P."/>
            <person name="Overkamp K.M."/>
            <person name="Park H.-S."/>
            <person name="Perrone G."/>
            <person name="Piumi F."/>
            <person name="Punt P.J."/>
            <person name="Ram A.F."/>
            <person name="Ramon A."/>
            <person name="Rauscher S."/>
            <person name="Record E."/>
            <person name="Riano-Pachon D.M."/>
            <person name="Robert V."/>
            <person name="Roehrig J."/>
            <person name="Ruller R."/>
            <person name="Salamov A."/>
            <person name="Salih N.S."/>
            <person name="Samson R.A."/>
            <person name="Sandor E."/>
            <person name="Sanguinetti M."/>
            <person name="Schuetze T."/>
            <person name="Sepcic K."/>
            <person name="Shelest E."/>
            <person name="Sherlock G."/>
            <person name="Sophianopoulou V."/>
            <person name="Squina F.M."/>
            <person name="Sun H."/>
            <person name="Susca A."/>
            <person name="Todd R.B."/>
            <person name="Tsang A."/>
            <person name="Unkles S.E."/>
            <person name="van de Wiele N."/>
            <person name="van Rossen-Uffink D."/>
            <person name="Oliveira J.V."/>
            <person name="Vesth T.C."/>
            <person name="Visser J."/>
            <person name="Yu J.-H."/>
            <person name="Zhou M."/>
            <person name="Andersen M.R."/>
            <person name="Archer D.B."/>
            <person name="Baker S.E."/>
            <person name="Benoit I."/>
            <person name="Brakhage A.A."/>
            <person name="Braus G.H."/>
            <person name="Fischer R."/>
            <person name="Frisvad J.C."/>
            <person name="Goldman G.H."/>
            <person name="Houbraken J."/>
            <person name="Oakley B."/>
            <person name="Pocsi I."/>
            <person name="Scazzocchio C."/>
            <person name="Seiboth B."/>
            <person name="vanKuyk P.A."/>
            <person name="Wortman J."/>
            <person name="Dyer P.S."/>
            <person name="Grigoriev I.V."/>
        </authorList>
    </citation>
    <scope>NUCLEOTIDE SEQUENCE [LARGE SCALE GENOMIC DNA]</scope>
    <source>
        <strain evidence="4">CBS 101740 / IMI 381727 / IBT 21946</strain>
    </source>
</reference>
<dbReference type="EMBL" id="KV878681">
    <property type="protein sequence ID" value="OJJ74521.1"/>
    <property type="molecule type" value="Genomic_DNA"/>
</dbReference>
<dbReference type="InterPro" id="IPR018744">
    <property type="entry name" value="DUF2293"/>
</dbReference>
<dbReference type="OrthoDB" id="5381833at2759"/>
<feature type="domain" description="DUF2293" evidence="2">
    <location>
        <begin position="175"/>
        <end position="257"/>
    </location>
</feature>
<gene>
    <name evidence="3" type="ORF">ASPBRDRAFT_63181</name>
</gene>
<evidence type="ECO:0000259" key="2">
    <source>
        <dbReference type="Pfam" id="PF10056"/>
    </source>
</evidence>
<accession>A0A1L9USB2</accession>
<feature type="region of interest" description="Disordered" evidence="1">
    <location>
        <begin position="1"/>
        <end position="75"/>
    </location>
</feature>
<organism evidence="3 4">
    <name type="scientific">Aspergillus brasiliensis (strain CBS 101740 / IMI 381727 / IBT 21946)</name>
    <dbReference type="NCBI Taxonomy" id="767769"/>
    <lineage>
        <taxon>Eukaryota</taxon>
        <taxon>Fungi</taxon>
        <taxon>Dikarya</taxon>
        <taxon>Ascomycota</taxon>
        <taxon>Pezizomycotina</taxon>
        <taxon>Eurotiomycetes</taxon>
        <taxon>Eurotiomycetidae</taxon>
        <taxon>Eurotiales</taxon>
        <taxon>Aspergillaceae</taxon>
        <taxon>Aspergillus</taxon>
        <taxon>Aspergillus subgen. Circumdati</taxon>
    </lineage>
</organism>
<name>A0A1L9USB2_ASPBC</name>
<feature type="compositionally biased region" description="Basic residues" evidence="1">
    <location>
        <begin position="9"/>
        <end position="24"/>
    </location>
</feature>
<dbReference type="Pfam" id="PF10056">
    <property type="entry name" value="DUF2293"/>
    <property type="match status" value="1"/>
</dbReference>
<evidence type="ECO:0000313" key="4">
    <source>
        <dbReference type="Proteomes" id="UP000184499"/>
    </source>
</evidence>
<evidence type="ECO:0000313" key="3">
    <source>
        <dbReference type="EMBL" id="OJJ74521.1"/>
    </source>
</evidence>
<sequence>MSRTPTKASRSRAARRRRGKRKITPRSPLSILAQTRKNSVLKKRDRGDVVSSSSSKTKLTERRSEPGRPSRLNLLPLSTEPREKNCFRRDASPANYQFVPKGDIYITRNCRKLTKESGRIVYVVYDDRGKIILGLRVPADIHAAVIRSAAETADSRAQAVQLRDEKDSAQARQLLRSKFPLMPEESLDTILEHAFLKGSGRVGRTSRLSDEDKAKLAVDAHIRHTHTSYEALLKSGKTRCEARQASKEMVHAIRTAWAGGNVQPTDCLTMRDRVIVID</sequence>
<dbReference type="PANTHER" id="PTHR38113">
    <property type="match status" value="1"/>
</dbReference>
<dbReference type="PANTHER" id="PTHR38113:SF2">
    <property type="entry name" value="DUF2293 DOMAIN-CONTAINING PROTEIN"/>
    <property type="match status" value="1"/>
</dbReference>
<dbReference type="VEuPathDB" id="FungiDB:ASPBRDRAFT_63181"/>
<proteinExistence type="predicted"/>
<dbReference type="OMA" id="DAREQVW"/>
<dbReference type="RefSeq" id="XP_067481769.1">
    <property type="nucleotide sequence ID" value="XM_067628411.1"/>
</dbReference>
<dbReference type="AlphaFoldDB" id="A0A1L9USB2"/>
<keyword evidence="4" id="KW-1185">Reference proteome</keyword>
<evidence type="ECO:0000256" key="1">
    <source>
        <dbReference type="SAM" id="MobiDB-lite"/>
    </source>
</evidence>
<feature type="compositionally biased region" description="Basic and acidic residues" evidence="1">
    <location>
        <begin position="58"/>
        <end position="68"/>
    </location>
</feature>